<keyword evidence="2" id="KW-1185">Reference proteome</keyword>
<proteinExistence type="predicted"/>
<evidence type="ECO:0000313" key="2">
    <source>
        <dbReference type="Proteomes" id="UP000218160"/>
    </source>
</evidence>
<name>A0A291B8U4_9GAMM</name>
<gene>
    <name evidence="1" type="ORF">BTN50_0917</name>
</gene>
<accession>A0A291B8U4</accession>
<reference evidence="2" key="1">
    <citation type="submission" date="2017-04" db="EMBL/GenBank/DDBJ databases">
        <title>Genome evolution of the luminous symbionts of deep sea anglerfish.</title>
        <authorList>
            <person name="Hendry T.A."/>
        </authorList>
    </citation>
    <scope>NUCLEOTIDE SEQUENCE [LARGE SCALE GENOMIC DNA]</scope>
</reference>
<protein>
    <submittedName>
        <fullName evidence="1">Mobile element protein</fullName>
    </submittedName>
</protein>
<dbReference type="Proteomes" id="UP000218160">
    <property type="component" value="Chromosome 1"/>
</dbReference>
<evidence type="ECO:0000313" key="1">
    <source>
        <dbReference type="EMBL" id="ATF09424.1"/>
    </source>
</evidence>
<sequence>MIAAELSASNVTNDEVLPHLFKQTHRRIHARPGDGAYDTIQCYEAVSAH</sequence>
<dbReference type="EMBL" id="CP020660">
    <property type="protein sequence ID" value="ATF09424.1"/>
    <property type="molecule type" value="Genomic_DNA"/>
</dbReference>
<dbReference type="KEGG" id="elux:BTN50_0917"/>
<organism evidence="1 2">
    <name type="scientific">Candidatus Enterovibrio altilux</name>
    <dbReference type="NCBI Taxonomy" id="1927128"/>
    <lineage>
        <taxon>Bacteria</taxon>
        <taxon>Pseudomonadati</taxon>
        <taxon>Pseudomonadota</taxon>
        <taxon>Gammaproteobacteria</taxon>
        <taxon>Vibrionales</taxon>
        <taxon>Vibrionaceae</taxon>
        <taxon>Enterovibrio</taxon>
    </lineage>
</organism>
<dbReference type="AlphaFoldDB" id="A0A291B8U4"/>